<dbReference type="Proteomes" id="UP001391051">
    <property type="component" value="Unassembled WGS sequence"/>
</dbReference>
<reference evidence="3 4" key="1">
    <citation type="submission" date="2023-01" db="EMBL/GenBank/DDBJ databases">
        <title>Analysis of 21 Apiospora genomes using comparative genomics revels a genus with tremendous synthesis potential of carbohydrate active enzymes and secondary metabolites.</title>
        <authorList>
            <person name="Sorensen T."/>
        </authorList>
    </citation>
    <scope>NUCLEOTIDE SEQUENCE [LARGE SCALE GENOMIC DNA]</scope>
    <source>
        <strain evidence="3 4">CBS 24483</strain>
    </source>
</reference>
<proteinExistence type="predicted"/>
<feature type="region of interest" description="Disordered" evidence="1">
    <location>
        <begin position="542"/>
        <end position="562"/>
    </location>
</feature>
<dbReference type="Pfam" id="PF14420">
    <property type="entry name" value="Clr5"/>
    <property type="match status" value="1"/>
</dbReference>
<evidence type="ECO:0000313" key="4">
    <source>
        <dbReference type="Proteomes" id="UP001391051"/>
    </source>
</evidence>
<feature type="compositionally biased region" description="Low complexity" evidence="1">
    <location>
        <begin position="542"/>
        <end position="553"/>
    </location>
</feature>
<evidence type="ECO:0000313" key="3">
    <source>
        <dbReference type="EMBL" id="KAK7949379.1"/>
    </source>
</evidence>
<name>A0ABR1QAE3_9PEZI</name>
<feature type="region of interest" description="Disordered" evidence="1">
    <location>
        <begin position="653"/>
        <end position="683"/>
    </location>
</feature>
<gene>
    <name evidence="3" type="ORF">PG986_010265</name>
</gene>
<feature type="region of interest" description="Disordered" evidence="1">
    <location>
        <begin position="574"/>
        <end position="622"/>
    </location>
</feature>
<feature type="compositionally biased region" description="Low complexity" evidence="1">
    <location>
        <begin position="71"/>
        <end position="83"/>
    </location>
</feature>
<feature type="compositionally biased region" description="Low complexity" evidence="1">
    <location>
        <begin position="178"/>
        <end position="198"/>
    </location>
</feature>
<protein>
    <submittedName>
        <fullName evidence="3">Clr5 domain protein</fullName>
    </submittedName>
</protein>
<sequence>MAIVNTHERASIADSNTIAATTYTCTAPELAESGSMHNTAFRIDTRAPRTHIHAYTLAHVSTRAKSPWNMAKSASDSDPDSKPVSSLFWRSVLNADEPRSPPVLRAGSAGDVKSEEDKPHRREEDDEAERFAKRPIAASVKQETHADDAGPYDTRYGRPQPPPPPHHHHHPILLPTGPAAAAPSAASASASASSASSATRRPIQQYPAEVWETHKAHLHHLYIQQGKSLKQIQQIMAQQGFNASDKMYKDRFSKWGFRKNRRALTREKAEAHQGNNAMHVNHYRGTSRGSTRTTGMMHAPDCCAQYLGTTATTTPPRDYRQKQLGQPAAAGYLPGAGPAAALLRRHGGAGLGHGRDAARRHQQDHVRDARGVPENSAPLRRERLLKHLEGRDAALAVPLLGRHAPGVRIGGRLSEEPLALRVSSPAPADHVRRPRYPVAGRVALHRPIAAAAALLGARPVRAVPEHEPADRVLPAGQPRLLALCRPRDQYATPARGHGAAARLVRRPTVDAGAEAAAHAAPAAARDVAPTIPLRAHQALRLQQRAAGAGTNRSARARDGRAGALARVRRYQRRFTQGDPAGPGHLPRVQEGRRGRELVAGGRRVPERAAQDRTRGGAKGERPMDDLQRRLLLIIQANIHESLWEVEQERRRQQQKQRLFTPEEDSNMREGIAPPASWHNSTTSTNNDNYFDGGGKECDARLGLAIALRRQAMDYITDMEQREHGERFEDLKVLEAWYRKMGDAAAADAAVRQSDRELERHLATLTL</sequence>
<dbReference type="RefSeq" id="XP_066698885.1">
    <property type="nucleotide sequence ID" value="XM_066846487.1"/>
</dbReference>
<feature type="region of interest" description="Disordered" evidence="1">
    <location>
        <begin position="97"/>
        <end position="201"/>
    </location>
</feature>
<dbReference type="GeneID" id="92079549"/>
<feature type="compositionally biased region" description="Basic and acidic residues" evidence="1">
    <location>
        <begin position="112"/>
        <end position="123"/>
    </location>
</feature>
<accession>A0ABR1QAE3</accession>
<keyword evidence="4" id="KW-1185">Reference proteome</keyword>
<feature type="domain" description="Clr5" evidence="2">
    <location>
        <begin position="208"/>
        <end position="259"/>
    </location>
</feature>
<dbReference type="EMBL" id="JAQQWE010000006">
    <property type="protein sequence ID" value="KAK7949379.1"/>
    <property type="molecule type" value="Genomic_DNA"/>
</dbReference>
<dbReference type="InterPro" id="IPR025676">
    <property type="entry name" value="Clr5_dom"/>
</dbReference>
<dbReference type="PANTHER" id="PTHR38788:SF3">
    <property type="entry name" value="CLR5 DOMAIN-CONTAINING PROTEIN"/>
    <property type="match status" value="1"/>
</dbReference>
<feature type="compositionally biased region" description="Basic and acidic residues" evidence="1">
    <location>
        <begin position="587"/>
        <end position="596"/>
    </location>
</feature>
<comment type="caution">
    <text evidence="3">The sequence shown here is derived from an EMBL/GenBank/DDBJ whole genome shotgun (WGS) entry which is preliminary data.</text>
</comment>
<feature type="compositionally biased region" description="Basic and acidic residues" evidence="1">
    <location>
        <begin position="603"/>
        <end position="622"/>
    </location>
</feature>
<evidence type="ECO:0000259" key="2">
    <source>
        <dbReference type="Pfam" id="PF14420"/>
    </source>
</evidence>
<evidence type="ECO:0000256" key="1">
    <source>
        <dbReference type="SAM" id="MobiDB-lite"/>
    </source>
</evidence>
<organism evidence="3 4">
    <name type="scientific">Apiospora aurea</name>
    <dbReference type="NCBI Taxonomy" id="335848"/>
    <lineage>
        <taxon>Eukaryota</taxon>
        <taxon>Fungi</taxon>
        <taxon>Dikarya</taxon>
        <taxon>Ascomycota</taxon>
        <taxon>Pezizomycotina</taxon>
        <taxon>Sordariomycetes</taxon>
        <taxon>Xylariomycetidae</taxon>
        <taxon>Amphisphaeriales</taxon>
        <taxon>Apiosporaceae</taxon>
        <taxon>Apiospora</taxon>
    </lineage>
</organism>
<feature type="region of interest" description="Disordered" evidence="1">
    <location>
        <begin position="64"/>
        <end position="83"/>
    </location>
</feature>
<dbReference type="PANTHER" id="PTHR38788">
    <property type="entry name" value="CLR5 DOMAIN-CONTAINING PROTEIN"/>
    <property type="match status" value="1"/>
</dbReference>